<accession>A0ABU5XZA6</accession>
<evidence type="ECO:0000313" key="2">
    <source>
        <dbReference type="Proteomes" id="UP001298593"/>
    </source>
</evidence>
<dbReference type="EMBL" id="JAYJJU010000018">
    <property type="protein sequence ID" value="MEB3033329.1"/>
    <property type="molecule type" value="Genomic_DNA"/>
</dbReference>
<dbReference type="RefSeq" id="WP_329780130.1">
    <property type="nucleotide sequence ID" value="NZ_JAYJJU010000018.1"/>
</dbReference>
<dbReference type="Proteomes" id="UP001298593">
    <property type="component" value="Unassembled WGS sequence"/>
</dbReference>
<reference evidence="1 2" key="1">
    <citation type="submission" date="2023-12" db="EMBL/GenBank/DDBJ databases">
        <title>Description of new species of Mycobacterium terrae complex isolated from sewage at the Sao Paulo Zoological Park Foundation in Brazil.</title>
        <authorList>
            <person name="Romagnoli C.L."/>
            <person name="Conceicao E.C."/>
            <person name="Machado E."/>
            <person name="Barreto L.B.P.F."/>
            <person name="Sharma A."/>
            <person name="Silva N.M."/>
            <person name="Marques L.E."/>
            <person name="Juliana M.A."/>
            <person name="Lourenco M.C.S."/>
            <person name="Digiampietri L.A."/>
            <person name="Suffys P.N."/>
            <person name="Viana-Niero C."/>
        </authorList>
    </citation>
    <scope>NUCLEOTIDE SEQUENCE [LARGE SCALE GENOMIC DNA]</scope>
    <source>
        <strain evidence="1 2">MYC340</strain>
    </source>
</reference>
<comment type="caution">
    <text evidence="1">The sequence shown here is derived from an EMBL/GenBank/DDBJ whole genome shotgun (WGS) entry which is preliminary data.</text>
</comment>
<proteinExistence type="predicted"/>
<name>A0ABU5XZA6_9MYCO</name>
<protein>
    <submittedName>
        <fullName evidence="1">Uncharacterized protein</fullName>
    </submittedName>
</protein>
<keyword evidence="2" id="KW-1185">Reference proteome</keyword>
<sequence>MPHHYGGCGAGPSQFQVTACPGLFIAPALSDSTDERSCGSGDFTLIHLRSGYRIPVRGHQAGLADLARRLAWFGDVIDPAYLGDPSNVDACSSVREILRAWVVEQDEPALPPPSLRYPAF</sequence>
<gene>
    <name evidence="1" type="ORF">KV113_17395</name>
</gene>
<organism evidence="1 2">
    <name type="scientific">[Mycobacterium] nativiensis</name>
    <dbReference type="NCBI Taxonomy" id="2855503"/>
    <lineage>
        <taxon>Bacteria</taxon>
        <taxon>Bacillati</taxon>
        <taxon>Actinomycetota</taxon>
        <taxon>Actinomycetes</taxon>
        <taxon>Mycobacteriales</taxon>
        <taxon>Mycobacteriaceae</taxon>
        <taxon>Mycolicibacter</taxon>
    </lineage>
</organism>
<evidence type="ECO:0000313" key="1">
    <source>
        <dbReference type="EMBL" id="MEB3033329.1"/>
    </source>
</evidence>